<protein>
    <submittedName>
        <fullName evidence="1">Uncharacterized protein</fullName>
    </submittedName>
</protein>
<comment type="caution">
    <text evidence="1">The sequence shown here is derived from an EMBL/GenBank/DDBJ whole genome shotgun (WGS) entry which is preliminary data.</text>
</comment>
<evidence type="ECO:0000313" key="2">
    <source>
        <dbReference type="Proteomes" id="UP001218188"/>
    </source>
</evidence>
<gene>
    <name evidence="1" type="ORF">C8F04DRAFT_1128429</name>
</gene>
<proteinExistence type="predicted"/>
<dbReference type="AlphaFoldDB" id="A0AAD6SCZ7"/>
<name>A0AAD6SCZ7_9AGAR</name>
<keyword evidence="2" id="KW-1185">Reference proteome</keyword>
<organism evidence="1 2">
    <name type="scientific">Mycena alexandri</name>
    <dbReference type="NCBI Taxonomy" id="1745969"/>
    <lineage>
        <taxon>Eukaryota</taxon>
        <taxon>Fungi</taxon>
        <taxon>Dikarya</taxon>
        <taxon>Basidiomycota</taxon>
        <taxon>Agaricomycotina</taxon>
        <taxon>Agaricomycetes</taxon>
        <taxon>Agaricomycetidae</taxon>
        <taxon>Agaricales</taxon>
        <taxon>Marasmiineae</taxon>
        <taxon>Mycenaceae</taxon>
        <taxon>Mycena</taxon>
    </lineage>
</organism>
<sequence length="138" mass="16096">MRPHHDRDAWVNQLLMAPTKVWLCLLRIKNHHCHHHMKSSTAPPTMTLPLYPSKIVPYFRPNHCTPLRYRPLLRSQRPRGAGGMYRERIRSNPNWHGYPRRDTVLVNVGGPVMRGLVIGRVQSRTAKRNDQRNQQIAG</sequence>
<dbReference type="Proteomes" id="UP001218188">
    <property type="component" value="Unassembled WGS sequence"/>
</dbReference>
<dbReference type="EMBL" id="JARJCM010000153">
    <property type="protein sequence ID" value="KAJ7025453.1"/>
    <property type="molecule type" value="Genomic_DNA"/>
</dbReference>
<evidence type="ECO:0000313" key="1">
    <source>
        <dbReference type="EMBL" id="KAJ7025453.1"/>
    </source>
</evidence>
<accession>A0AAD6SCZ7</accession>
<reference evidence="1" key="1">
    <citation type="submission" date="2023-03" db="EMBL/GenBank/DDBJ databases">
        <title>Massive genome expansion in bonnet fungi (Mycena s.s.) driven by repeated elements and novel gene families across ecological guilds.</title>
        <authorList>
            <consortium name="Lawrence Berkeley National Laboratory"/>
            <person name="Harder C.B."/>
            <person name="Miyauchi S."/>
            <person name="Viragh M."/>
            <person name="Kuo A."/>
            <person name="Thoen E."/>
            <person name="Andreopoulos B."/>
            <person name="Lu D."/>
            <person name="Skrede I."/>
            <person name="Drula E."/>
            <person name="Henrissat B."/>
            <person name="Morin E."/>
            <person name="Kohler A."/>
            <person name="Barry K."/>
            <person name="LaButti K."/>
            <person name="Morin E."/>
            <person name="Salamov A."/>
            <person name="Lipzen A."/>
            <person name="Mereny Z."/>
            <person name="Hegedus B."/>
            <person name="Baldrian P."/>
            <person name="Stursova M."/>
            <person name="Weitz H."/>
            <person name="Taylor A."/>
            <person name="Grigoriev I.V."/>
            <person name="Nagy L.G."/>
            <person name="Martin F."/>
            <person name="Kauserud H."/>
        </authorList>
    </citation>
    <scope>NUCLEOTIDE SEQUENCE</scope>
    <source>
        <strain evidence="1">CBHHK200</strain>
    </source>
</reference>